<dbReference type="InterPro" id="IPR051826">
    <property type="entry name" value="E3_ubiquitin-ligase_domain"/>
</dbReference>
<evidence type="ECO:0000313" key="7">
    <source>
        <dbReference type="Proteomes" id="UP001497525"/>
    </source>
</evidence>
<dbReference type="PANTHER" id="PTHR22765:SF303">
    <property type="entry name" value="RING-TYPE DOMAIN-CONTAINING PROTEIN"/>
    <property type="match status" value="1"/>
</dbReference>
<feature type="domain" description="RING-type" evidence="5">
    <location>
        <begin position="220"/>
        <end position="261"/>
    </location>
</feature>
<dbReference type="PANTHER" id="PTHR22765">
    <property type="entry name" value="RING FINGER AND PROTEASE ASSOCIATED DOMAIN-CONTAINING"/>
    <property type="match status" value="1"/>
</dbReference>
<organism evidence="6 7">
    <name type="scientific">Calicophoron daubneyi</name>
    <name type="common">Rumen fluke</name>
    <name type="synonym">Paramphistomum daubneyi</name>
    <dbReference type="NCBI Taxonomy" id="300641"/>
    <lineage>
        <taxon>Eukaryota</taxon>
        <taxon>Metazoa</taxon>
        <taxon>Spiralia</taxon>
        <taxon>Lophotrochozoa</taxon>
        <taxon>Platyhelminthes</taxon>
        <taxon>Trematoda</taxon>
        <taxon>Digenea</taxon>
        <taxon>Plagiorchiida</taxon>
        <taxon>Pronocephalata</taxon>
        <taxon>Paramphistomoidea</taxon>
        <taxon>Paramphistomidae</taxon>
        <taxon>Calicophoron</taxon>
    </lineage>
</organism>
<protein>
    <recommendedName>
        <fullName evidence="5">RING-type domain-containing protein</fullName>
    </recommendedName>
</protein>
<evidence type="ECO:0000313" key="6">
    <source>
        <dbReference type="EMBL" id="CAL5139008.1"/>
    </source>
</evidence>
<keyword evidence="1 3" id="KW-0863">Zinc-finger</keyword>
<dbReference type="GO" id="GO:0061630">
    <property type="term" value="F:ubiquitin protein ligase activity"/>
    <property type="evidence" value="ECO:0007669"/>
    <property type="project" value="TreeGrafter"/>
</dbReference>
<evidence type="ECO:0000256" key="1">
    <source>
        <dbReference type="ARBA" id="ARBA00022771"/>
    </source>
</evidence>
<dbReference type="AlphaFoldDB" id="A0AAV2TRM7"/>
<keyword evidence="1 3" id="KW-0479">Metal-binding</keyword>
<accession>A0AAV2TRM7</accession>
<proteinExistence type="predicted"/>
<reference evidence="6" key="1">
    <citation type="submission" date="2024-06" db="EMBL/GenBank/DDBJ databases">
        <authorList>
            <person name="Liu X."/>
            <person name="Lenzi L."/>
            <person name="Haldenby T S."/>
            <person name="Uol C."/>
        </authorList>
    </citation>
    <scope>NUCLEOTIDE SEQUENCE</scope>
</reference>
<dbReference type="Proteomes" id="UP001497525">
    <property type="component" value="Unassembled WGS sequence"/>
</dbReference>
<sequence>MGHAQAKLGPYVDTLLKERLCATGINPDNVDHHDYVNAKLKAESLIILYMRSTHVPSGFKTARKHSISESMVTEADMTQIRFFIEYSLRGIYQKHQNKNKSSTSTQNPVRKRRRNSASPSVQSSVVPSTRILDSYRCELDPPIEENRSPEQRMSLKRASSLESVLRPVSIRASINLTTRNSTTSETDLRKEMLKSVTTALEEYAVFGIFEESQTGKIPECVICLENFEAGDITITLPCFHIFHQQCAASWFSKHMECPICQINPRQTEVPLMA</sequence>
<comment type="caution">
    <text evidence="6">The sequence shown here is derived from an EMBL/GenBank/DDBJ whole genome shotgun (WGS) entry which is preliminary data.</text>
</comment>
<dbReference type="InterPro" id="IPR001841">
    <property type="entry name" value="Znf_RING"/>
</dbReference>
<gene>
    <name evidence="6" type="ORF">CDAUBV1_LOCUS14062</name>
</gene>
<dbReference type="CDD" id="cd16454">
    <property type="entry name" value="RING-H2_PA-TM-RING"/>
    <property type="match status" value="1"/>
</dbReference>
<dbReference type="EMBL" id="CAXLJL010000567">
    <property type="protein sequence ID" value="CAL5139008.1"/>
    <property type="molecule type" value="Genomic_DNA"/>
</dbReference>
<feature type="compositionally biased region" description="Polar residues" evidence="4">
    <location>
        <begin position="99"/>
        <end position="108"/>
    </location>
</feature>
<feature type="region of interest" description="Disordered" evidence="4">
    <location>
        <begin position="95"/>
        <end position="126"/>
    </location>
</feature>
<dbReference type="InterPro" id="IPR013083">
    <property type="entry name" value="Znf_RING/FYVE/PHD"/>
</dbReference>
<evidence type="ECO:0000259" key="5">
    <source>
        <dbReference type="PROSITE" id="PS50089"/>
    </source>
</evidence>
<dbReference type="Gene3D" id="3.30.40.10">
    <property type="entry name" value="Zinc/RING finger domain, C3HC4 (zinc finger)"/>
    <property type="match status" value="1"/>
</dbReference>
<evidence type="ECO:0000256" key="2">
    <source>
        <dbReference type="ARBA" id="ARBA00022833"/>
    </source>
</evidence>
<dbReference type="Pfam" id="PF13639">
    <property type="entry name" value="zf-RING_2"/>
    <property type="match status" value="1"/>
</dbReference>
<name>A0AAV2TRM7_CALDB</name>
<evidence type="ECO:0000256" key="3">
    <source>
        <dbReference type="PROSITE-ProRule" id="PRU00175"/>
    </source>
</evidence>
<evidence type="ECO:0000256" key="4">
    <source>
        <dbReference type="SAM" id="MobiDB-lite"/>
    </source>
</evidence>
<feature type="compositionally biased region" description="Low complexity" evidence="4">
    <location>
        <begin position="116"/>
        <end position="126"/>
    </location>
</feature>
<keyword evidence="2" id="KW-0862">Zinc</keyword>
<dbReference type="PROSITE" id="PS50089">
    <property type="entry name" value="ZF_RING_2"/>
    <property type="match status" value="1"/>
</dbReference>
<dbReference type="SMART" id="SM00184">
    <property type="entry name" value="RING"/>
    <property type="match status" value="1"/>
</dbReference>
<dbReference type="SUPFAM" id="SSF57850">
    <property type="entry name" value="RING/U-box"/>
    <property type="match status" value="1"/>
</dbReference>
<dbReference type="GO" id="GO:0008270">
    <property type="term" value="F:zinc ion binding"/>
    <property type="evidence" value="ECO:0007669"/>
    <property type="project" value="UniProtKB-KW"/>
</dbReference>
<dbReference type="GO" id="GO:0006511">
    <property type="term" value="P:ubiquitin-dependent protein catabolic process"/>
    <property type="evidence" value="ECO:0007669"/>
    <property type="project" value="TreeGrafter"/>
</dbReference>